<feature type="compositionally biased region" description="Polar residues" evidence="1">
    <location>
        <begin position="24"/>
        <end position="46"/>
    </location>
</feature>
<feature type="compositionally biased region" description="Basic and acidic residues" evidence="1">
    <location>
        <begin position="261"/>
        <end position="272"/>
    </location>
</feature>
<sequence length="511" mass="55477">MYKLIIPALLTASLVGCGGDDGASQVTQDHNPNSGLEQPSNPNGLNPGSELGKDEIAPQGRDEWKNKVPLAVVKPTSNKPSLEEIVLKSKHKPAGEMRIPQETPILEPGEDMKYPQETPMLTPDSSAWKYDPATQVVPKPVGDIASSSDTRKNKAPVVKPTSDKPSLKDIVLKSKHKPAGEMRTPQETPILEPGDDMKIPQETPILEPGEDMKYPQETPMLAPDSSAWNYDPATQVVPKPVGDIASSSDTRKNKAPVVKPTSDKPSLKDIVLKSKHKPAGEMRTPQETPILEPGDDMKIPQETPILEPGDDMKIPQETPILEPGDDMKIPQETPVLEPGEDMKYPQETPMLAPDSSAWKYDPATQVTPLIEPPKPQGEGAAPGEAQYIAQLVSAPTVTNPNQKEATLMDGTVVEFNLDKTLDISLSQVVGDEYEGATTVIIDTKPVDISEYVMISNGENVDLNMFRGDLVKVNQDQGTQLTELKDLIGSDGILRLIIGTHVINLRVEDTQA</sequence>
<reference evidence="2 3" key="2">
    <citation type="submission" date="2015-01" db="EMBL/GenBank/DDBJ databases">
        <authorList>
            <consortium name="NBRP consortium"/>
            <person name="Sawabe T."/>
            <person name="Meirelles P."/>
            <person name="Feng G."/>
            <person name="Sayaka M."/>
            <person name="Hattori M."/>
            <person name="Ohkuma M."/>
        </authorList>
    </citation>
    <scope>NUCLEOTIDE SEQUENCE [LARGE SCALE GENOMIC DNA]</scope>
    <source>
        <strain evidence="3">JCM 19241</strain>
    </source>
</reference>
<evidence type="ECO:0000256" key="1">
    <source>
        <dbReference type="SAM" id="MobiDB-lite"/>
    </source>
</evidence>
<accession>A0A0B8QFZ9</accession>
<feature type="region of interest" description="Disordered" evidence="1">
    <location>
        <begin position="21"/>
        <end position="68"/>
    </location>
</feature>
<organism evidence="2 3">
    <name type="scientific">Vibrio ishigakensis</name>
    <dbReference type="NCBI Taxonomy" id="1481914"/>
    <lineage>
        <taxon>Bacteria</taxon>
        <taxon>Pseudomonadati</taxon>
        <taxon>Pseudomonadota</taxon>
        <taxon>Gammaproteobacteria</taxon>
        <taxon>Vibrionales</taxon>
        <taxon>Vibrionaceae</taxon>
        <taxon>Vibrio</taxon>
    </lineage>
</organism>
<comment type="caution">
    <text evidence="2">The sequence shown here is derived from an EMBL/GenBank/DDBJ whole genome shotgun (WGS) entry which is preliminary data.</text>
</comment>
<evidence type="ECO:0000313" key="3">
    <source>
        <dbReference type="Proteomes" id="UP000031666"/>
    </source>
</evidence>
<proteinExistence type="predicted"/>
<gene>
    <name evidence="2" type="ORF">JCM19241_4659</name>
</gene>
<dbReference type="EMBL" id="BBSC01000009">
    <property type="protein sequence ID" value="GAM77536.1"/>
    <property type="molecule type" value="Genomic_DNA"/>
</dbReference>
<dbReference type="PROSITE" id="PS51257">
    <property type="entry name" value="PROKAR_LIPOPROTEIN"/>
    <property type="match status" value="1"/>
</dbReference>
<feature type="region of interest" description="Disordered" evidence="1">
    <location>
        <begin position="83"/>
        <end position="297"/>
    </location>
</feature>
<protein>
    <submittedName>
        <fullName evidence="2">Uncharacterized protein</fullName>
    </submittedName>
</protein>
<name>A0A0B8QFZ9_9VIBR</name>
<reference evidence="2 3" key="1">
    <citation type="submission" date="2015-01" db="EMBL/GenBank/DDBJ databases">
        <title>Vibrio sp. C94 JCM 19241 whole genome shotgun sequence.</title>
        <authorList>
            <person name="Sawabe T."/>
            <person name="Meirelles P."/>
            <person name="Feng G."/>
            <person name="Sayaka M."/>
            <person name="Hattori M."/>
            <person name="Ohkuma M."/>
        </authorList>
    </citation>
    <scope>NUCLEOTIDE SEQUENCE [LARGE SCALE GENOMIC DNA]</scope>
    <source>
        <strain evidence="3">JCM 19241</strain>
    </source>
</reference>
<dbReference type="AlphaFoldDB" id="A0A0B8QFZ9"/>
<evidence type="ECO:0000313" key="2">
    <source>
        <dbReference type="EMBL" id="GAM77536.1"/>
    </source>
</evidence>
<feature type="compositionally biased region" description="Basic and acidic residues" evidence="1">
    <location>
        <begin position="161"/>
        <end position="172"/>
    </location>
</feature>
<feature type="compositionally biased region" description="Basic and acidic residues" evidence="1">
    <location>
        <begin position="51"/>
        <end position="66"/>
    </location>
</feature>
<dbReference type="Proteomes" id="UP000031666">
    <property type="component" value="Unassembled WGS sequence"/>
</dbReference>